<accession>A0AAD6XEZ9</accession>
<keyword evidence="3" id="KW-0456">Lyase</keyword>
<organism evidence="3 4">
    <name type="scientific">Mycena alexandri</name>
    <dbReference type="NCBI Taxonomy" id="1745969"/>
    <lineage>
        <taxon>Eukaryota</taxon>
        <taxon>Fungi</taxon>
        <taxon>Dikarya</taxon>
        <taxon>Basidiomycota</taxon>
        <taxon>Agaricomycotina</taxon>
        <taxon>Agaricomycetes</taxon>
        <taxon>Agaricomycetidae</taxon>
        <taxon>Agaricales</taxon>
        <taxon>Marasmiineae</taxon>
        <taxon>Mycenaceae</taxon>
        <taxon>Mycena</taxon>
    </lineage>
</organism>
<feature type="domain" description="Polysaccharide lyase 14" evidence="2">
    <location>
        <begin position="92"/>
        <end position="301"/>
    </location>
</feature>
<dbReference type="EMBL" id="JARJCM010000004">
    <property type="protein sequence ID" value="KAJ7045531.1"/>
    <property type="molecule type" value="Genomic_DNA"/>
</dbReference>
<reference evidence="3" key="1">
    <citation type="submission" date="2023-03" db="EMBL/GenBank/DDBJ databases">
        <title>Massive genome expansion in bonnet fungi (Mycena s.s.) driven by repeated elements and novel gene families across ecological guilds.</title>
        <authorList>
            <consortium name="Lawrence Berkeley National Laboratory"/>
            <person name="Harder C.B."/>
            <person name="Miyauchi S."/>
            <person name="Viragh M."/>
            <person name="Kuo A."/>
            <person name="Thoen E."/>
            <person name="Andreopoulos B."/>
            <person name="Lu D."/>
            <person name="Skrede I."/>
            <person name="Drula E."/>
            <person name="Henrissat B."/>
            <person name="Morin E."/>
            <person name="Kohler A."/>
            <person name="Barry K."/>
            <person name="LaButti K."/>
            <person name="Morin E."/>
            <person name="Salamov A."/>
            <person name="Lipzen A."/>
            <person name="Mereny Z."/>
            <person name="Hegedus B."/>
            <person name="Baldrian P."/>
            <person name="Stursova M."/>
            <person name="Weitz H."/>
            <person name="Taylor A."/>
            <person name="Grigoriev I.V."/>
            <person name="Nagy L.G."/>
            <person name="Martin F."/>
            <person name="Kauserud H."/>
        </authorList>
    </citation>
    <scope>NUCLEOTIDE SEQUENCE</scope>
    <source>
        <strain evidence="3">CBHHK200</strain>
    </source>
</reference>
<dbReference type="Gene3D" id="2.60.120.200">
    <property type="match status" value="1"/>
</dbReference>
<sequence length="346" mass="36496">MVALLGAQIALVLSGVSLVVADSLTPASLAAQFSLTTSTTLPFPTATQSSGDAQNQLKSAWGLSKGRVQNGGSDLAFVVDPFPNSPAPGTTASTGPVLEVTYPAGSFSNNTGGAQFYNLWNTTQSSGFESMVLSYEIAFDEDYDWVKGGKLPGLRGGTPNGCSGGDKSDGFECFSARVMWRPNGAGEVYAYIPDPNNLCDDKKNILCNDEFGISISRGSFTFSSGQWNHVTLLVQLNNPVDVANGNIELYFNDVQALAQQNLQIRAGSNLTIGGLYFSTFFGGSDSSWATPNTTHTYFRNIQMWGGSNPSVLTGSKVSAGGIRLSTNLPTSIFAALFSGFLAFLGL</sequence>
<proteinExistence type="predicted"/>
<comment type="caution">
    <text evidence="3">The sequence shown here is derived from an EMBL/GenBank/DDBJ whole genome shotgun (WGS) entry which is preliminary data.</text>
</comment>
<dbReference type="AlphaFoldDB" id="A0AAD6XEZ9"/>
<keyword evidence="1" id="KW-0732">Signal</keyword>
<dbReference type="GO" id="GO:0016829">
    <property type="term" value="F:lyase activity"/>
    <property type="evidence" value="ECO:0007669"/>
    <property type="project" value="UniProtKB-KW"/>
</dbReference>
<evidence type="ECO:0000313" key="3">
    <source>
        <dbReference type="EMBL" id="KAJ7045531.1"/>
    </source>
</evidence>
<evidence type="ECO:0000259" key="2">
    <source>
        <dbReference type="Pfam" id="PF21294"/>
    </source>
</evidence>
<evidence type="ECO:0000313" key="4">
    <source>
        <dbReference type="Proteomes" id="UP001218188"/>
    </source>
</evidence>
<dbReference type="PANTHER" id="PTHR40124:SF1">
    <property type="entry name" value="DISAGGREGATASE RELATED REPEAT PROTEIN"/>
    <property type="match status" value="1"/>
</dbReference>
<evidence type="ECO:0000256" key="1">
    <source>
        <dbReference type="SAM" id="SignalP"/>
    </source>
</evidence>
<gene>
    <name evidence="3" type="ORF">C8F04DRAFT_1065135</name>
</gene>
<dbReference type="Pfam" id="PF21294">
    <property type="entry name" value="Polysacc_lyase_14"/>
    <property type="match status" value="1"/>
</dbReference>
<name>A0AAD6XEZ9_9AGAR</name>
<feature type="chain" id="PRO_5042283765" evidence="1">
    <location>
        <begin position="22"/>
        <end position="346"/>
    </location>
</feature>
<dbReference type="Proteomes" id="UP001218188">
    <property type="component" value="Unassembled WGS sequence"/>
</dbReference>
<dbReference type="PANTHER" id="PTHR40124">
    <property type="match status" value="1"/>
</dbReference>
<protein>
    <submittedName>
        <fullName evidence="3">Polysaccharide lyase family 14 protein</fullName>
    </submittedName>
</protein>
<keyword evidence="4" id="KW-1185">Reference proteome</keyword>
<feature type="signal peptide" evidence="1">
    <location>
        <begin position="1"/>
        <end position="21"/>
    </location>
</feature>
<dbReference type="InterPro" id="IPR048958">
    <property type="entry name" value="Polysacc_lyase_14"/>
</dbReference>